<dbReference type="InterPro" id="IPR005349">
    <property type="entry name" value="TMEM14"/>
</dbReference>
<dbReference type="OrthoDB" id="5620at2759"/>
<proteinExistence type="inferred from homology"/>
<evidence type="ECO:0000313" key="9">
    <source>
        <dbReference type="Proteomes" id="UP000825935"/>
    </source>
</evidence>
<reference evidence="8" key="1">
    <citation type="submission" date="2021-08" db="EMBL/GenBank/DDBJ databases">
        <title>WGS assembly of Ceratopteris richardii.</title>
        <authorList>
            <person name="Marchant D.B."/>
            <person name="Chen G."/>
            <person name="Jenkins J."/>
            <person name="Shu S."/>
            <person name="Leebens-Mack J."/>
            <person name="Grimwood J."/>
            <person name="Schmutz J."/>
            <person name="Soltis P."/>
            <person name="Soltis D."/>
            <person name="Chen Z.-H."/>
        </authorList>
    </citation>
    <scope>NUCLEOTIDE SEQUENCE</scope>
    <source>
        <strain evidence="8">Whitten #5841</strain>
        <tissue evidence="8">Leaf</tissue>
    </source>
</reference>
<gene>
    <name evidence="8" type="ORF">KP509_20G001300</name>
</gene>
<evidence type="ECO:0000313" key="8">
    <source>
        <dbReference type="EMBL" id="KAH7330775.1"/>
    </source>
</evidence>
<dbReference type="OMA" id="YTGEDYY"/>
<feature type="transmembrane region" description="Helical" evidence="7">
    <location>
        <begin position="220"/>
        <end position="237"/>
    </location>
</feature>
<keyword evidence="5 7" id="KW-0472">Membrane</keyword>
<evidence type="ECO:0000256" key="3">
    <source>
        <dbReference type="ARBA" id="ARBA00022692"/>
    </source>
</evidence>
<keyword evidence="4 7" id="KW-1133">Transmembrane helix</keyword>
<organism evidence="8 9">
    <name type="scientific">Ceratopteris richardii</name>
    <name type="common">Triangle waterfern</name>
    <dbReference type="NCBI Taxonomy" id="49495"/>
    <lineage>
        <taxon>Eukaryota</taxon>
        <taxon>Viridiplantae</taxon>
        <taxon>Streptophyta</taxon>
        <taxon>Embryophyta</taxon>
        <taxon>Tracheophyta</taxon>
        <taxon>Polypodiopsida</taxon>
        <taxon>Polypodiidae</taxon>
        <taxon>Polypodiales</taxon>
        <taxon>Pteridineae</taxon>
        <taxon>Pteridaceae</taxon>
        <taxon>Parkerioideae</taxon>
        <taxon>Ceratopteris</taxon>
    </lineage>
</organism>
<name>A0A8T2SFF5_CERRI</name>
<feature type="transmembrane region" description="Helical" evidence="7">
    <location>
        <begin position="249"/>
        <end position="268"/>
    </location>
</feature>
<dbReference type="PANTHER" id="PTHR12668:SF37">
    <property type="entry name" value="PROTEIN FATTY ACID EXPORT 2, CHLOROPLASTIC"/>
    <property type="match status" value="1"/>
</dbReference>
<feature type="transmembrane region" description="Helical" evidence="7">
    <location>
        <begin position="172"/>
        <end position="189"/>
    </location>
</feature>
<comment type="subcellular location">
    <subcellularLocation>
        <location evidence="1">Membrane</location>
    </subcellularLocation>
</comment>
<evidence type="ECO:0000256" key="6">
    <source>
        <dbReference type="SAM" id="MobiDB-lite"/>
    </source>
</evidence>
<evidence type="ECO:0000256" key="1">
    <source>
        <dbReference type="ARBA" id="ARBA00004370"/>
    </source>
</evidence>
<protein>
    <submittedName>
        <fullName evidence="8">Uncharacterized protein</fullName>
    </submittedName>
</protein>
<dbReference type="AlphaFoldDB" id="A0A8T2SFF5"/>
<feature type="region of interest" description="Disordered" evidence="6">
    <location>
        <begin position="115"/>
        <end position="164"/>
    </location>
</feature>
<feature type="compositionally biased region" description="Gly residues" evidence="6">
    <location>
        <begin position="139"/>
        <end position="154"/>
    </location>
</feature>
<dbReference type="GO" id="GO:0009706">
    <property type="term" value="C:chloroplast inner membrane"/>
    <property type="evidence" value="ECO:0007669"/>
    <property type="project" value="TreeGrafter"/>
</dbReference>
<dbReference type="Proteomes" id="UP000825935">
    <property type="component" value="Chromosome 20"/>
</dbReference>
<sequence>MMGTMIWCSSRSFAVGAYDHSPACRSYRHALKLPALSVNALRRLQGCSRVIGFTIRATSSDFGDPERYTGEDYYSESRYGYVGTLSGDSDSEGESLSYSHGSLSAKLDATSQFSESVPSSSVEQLEEGGGDNGDSGTRSGDGGSGGSNDGGNSDGGNEEDKNKKKLSASQKLTLAYAALIAAGGAVGYVKSKSVKSLASGGISAAILYYVYTQLPTNPTFASSLGLGVSALLLAVMGSRFKKSGKLFPAGIVSIISLIMTGGYIHGIIRSAHA</sequence>
<keyword evidence="3 7" id="KW-0812">Transmembrane</keyword>
<dbReference type="GO" id="GO:0015245">
    <property type="term" value="F:fatty acid transmembrane transporter activity"/>
    <property type="evidence" value="ECO:0007669"/>
    <property type="project" value="TreeGrafter"/>
</dbReference>
<dbReference type="PANTHER" id="PTHR12668">
    <property type="entry name" value="TRANSMEMBRANE PROTEIN 14, 15"/>
    <property type="match status" value="1"/>
</dbReference>
<evidence type="ECO:0000256" key="2">
    <source>
        <dbReference type="ARBA" id="ARBA00007590"/>
    </source>
</evidence>
<evidence type="ECO:0000256" key="5">
    <source>
        <dbReference type="ARBA" id="ARBA00023136"/>
    </source>
</evidence>
<keyword evidence="9" id="KW-1185">Reference proteome</keyword>
<evidence type="ECO:0000256" key="7">
    <source>
        <dbReference type="SAM" id="Phobius"/>
    </source>
</evidence>
<dbReference type="EMBL" id="CM035425">
    <property type="protein sequence ID" value="KAH7330775.1"/>
    <property type="molecule type" value="Genomic_DNA"/>
</dbReference>
<comment type="similarity">
    <text evidence="2">Belongs to the TMEM14 family.</text>
</comment>
<accession>A0A8T2SFF5</accession>
<dbReference type="Gene3D" id="1.10.10.1740">
    <property type="entry name" value="Transmembrane protein 14-like"/>
    <property type="match status" value="1"/>
</dbReference>
<comment type="caution">
    <text evidence="8">The sequence shown here is derived from an EMBL/GenBank/DDBJ whole genome shotgun (WGS) entry which is preliminary data.</text>
</comment>
<dbReference type="InterPro" id="IPR044890">
    <property type="entry name" value="TMEM14_sf"/>
</dbReference>
<evidence type="ECO:0000256" key="4">
    <source>
        <dbReference type="ARBA" id="ARBA00022989"/>
    </source>
</evidence>
<dbReference type="Pfam" id="PF03647">
    <property type="entry name" value="Tmemb_14"/>
    <property type="match status" value="1"/>
</dbReference>